<keyword evidence="1" id="KW-0732">Signal</keyword>
<dbReference type="InterPro" id="IPR025348">
    <property type="entry name" value="DUF4252"/>
</dbReference>
<protein>
    <recommendedName>
        <fullName evidence="3">DUF4252 domain-containing protein</fullName>
    </recommendedName>
</protein>
<feature type="signal peptide" evidence="1">
    <location>
        <begin position="1"/>
        <end position="21"/>
    </location>
</feature>
<gene>
    <name evidence="2" type="ORF">KL86DYS2_11686</name>
</gene>
<name>A0A212JJH4_9BACT</name>
<sequence length="153" mass="17339">MKLKGLLTAFVFMCSLIAVQAQDKMFERFSNNKDITTVYISKALLSMVPNMDTGGVNVKGLANKLEQLEIYTSDNKNSVKQMVLEAESLKKNKAFESLMSVREGDQMINFYAQKDGNNKFKDLVMIINENTECTIIRIVGSFTMEDIKKVMDK</sequence>
<proteinExistence type="predicted"/>
<accession>A0A212JJH4</accession>
<feature type="chain" id="PRO_5012239526" description="DUF4252 domain-containing protein" evidence="1">
    <location>
        <begin position="22"/>
        <end position="153"/>
    </location>
</feature>
<evidence type="ECO:0000313" key="2">
    <source>
        <dbReference type="EMBL" id="SBV99561.1"/>
    </source>
</evidence>
<evidence type="ECO:0008006" key="3">
    <source>
        <dbReference type="Google" id="ProtNLM"/>
    </source>
</evidence>
<organism evidence="2">
    <name type="scientific">uncultured Dysgonomonas sp</name>
    <dbReference type="NCBI Taxonomy" id="206096"/>
    <lineage>
        <taxon>Bacteria</taxon>
        <taxon>Pseudomonadati</taxon>
        <taxon>Bacteroidota</taxon>
        <taxon>Bacteroidia</taxon>
        <taxon>Bacteroidales</taxon>
        <taxon>Dysgonomonadaceae</taxon>
        <taxon>Dysgonomonas</taxon>
        <taxon>environmental samples</taxon>
    </lineage>
</organism>
<evidence type="ECO:0000256" key="1">
    <source>
        <dbReference type="SAM" id="SignalP"/>
    </source>
</evidence>
<dbReference type="RefSeq" id="WP_296949075.1">
    <property type="nucleotide sequence ID" value="NZ_LT599021.1"/>
</dbReference>
<dbReference type="AlphaFoldDB" id="A0A212JJH4"/>
<dbReference type="EMBL" id="FLUL01000001">
    <property type="protein sequence ID" value="SBV99561.1"/>
    <property type="molecule type" value="Genomic_DNA"/>
</dbReference>
<dbReference type="Pfam" id="PF14060">
    <property type="entry name" value="DUF4252"/>
    <property type="match status" value="1"/>
</dbReference>
<reference evidence="2" key="1">
    <citation type="submission" date="2016-04" db="EMBL/GenBank/DDBJ databases">
        <authorList>
            <person name="Evans L.H."/>
            <person name="Alamgir A."/>
            <person name="Owens N."/>
            <person name="Weber N.D."/>
            <person name="Virtaneva K."/>
            <person name="Barbian K."/>
            <person name="Babar A."/>
            <person name="Rosenke K."/>
        </authorList>
    </citation>
    <scope>NUCLEOTIDE SEQUENCE</scope>
    <source>
        <strain evidence="2">86-2</strain>
    </source>
</reference>